<dbReference type="Pfam" id="PF07727">
    <property type="entry name" value="RVT_2"/>
    <property type="match status" value="1"/>
</dbReference>
<feature type="domain" description="Reverse transcriptase Ty1/copia-type" evidence="2">
    <location>
        <begin position="224"/>
        <end position="333"/>
    </location>
</feature>
<sequence length="346" mass="39433">MAERMMRTIFEGVRTLLVDAKLERQYWAYAAKFVVWTRNSRDVTFVEDDTSMTQQTFLDPHARGDQQSEDIGITMFLHTSSDVGTQHQNPEAQVHDGLQEDHSGSDSTSGSEDEAAPSSDDIADNSDEEEQLASPHSQQRRDRSNVDPANIVEGRRRRRTPWNEDDDFIRGDFDLPVDVVYRVHAEQHTCEDQKTVPEAMASPLSEDWKKAMDEELNSSREHGTWELALLPHGRKIVGSKWVFRTKLVVDGTVERFKARLVAQGYSQIEGIDYHETFAPIRRLATIRAFVATVATLDWHALQLDVISAYLNGELKEENIYMEVPEGLVVPPQQKQGVTSLEYSEWL</sequence>
<dbReference type="AlphaFoldDB" id="A0ABD3HC15"/>
<feature type="compositionally biased region" description="Basic and acidic residues" evidence="1">
    <location>
        <begin position="93"/>
        <end position="104"/>
    </location>
</feature>
<evidence type="ECO:0000313" key="3">
    <source>
        <dbReference type="EMBL" id="KAL3689055.1"/>
    </source>
</evidence>
<dbReference type="InterPro" id="IPR013103">
    <property type="entry name" value="RVT_2"/>
</dbReference>
<organism evidence="3 4">
    <name type="scientific">Riccia sorocarpa</name>
    <dbReference type="NCBI Taxonomy" id="122646"/>
    <lineage>
        <taxon>Eukaryota</taxon>
        <taxon>Viridiplantae</taxon>
        <taxon>Streptophyta</taxon>
        <taxon>Embryophyta</taxon>
        <taxon>Marchantiophyta</taxon>
        <taxon>Marchantiopsida</taxon>
        <taxon>Marchantiidae</taxon>
        <taxon>Marchantiales</taxon>
        <taxon>Ricciaceae</taxon>
        <taxon>Riccia</taxon>
    </lineage>
</organism>
<dbReference type="Proteomes" id="UP001633002">
    <property type="component" value="Unassembled WGS sequence"/>
</dbReference>
<accession>A0ABD3HC15</accession>
<proteinExistence type="predicted"/>
<dbReference type="EMBL" id="JBJQOH010000004">
    <property type="protein sequence ID" value="KAL3689055.1"/>
    <property type="molecule type" value="Genomic_DNA"/>
</dbReference>
<protein>
    <recommendedName>
        <fullName evidence="2">Reverse transcriptase Ty1/copia-type domain-containing protein</fullName>
    </recommendedName>
</protein>
<name>A0ABD3HC15_9MARC</name>
<evidence type="ECO:0000256" key="1">
    <source>
        <dbReference type="SAM" id="MobiDB-lite"/>
    </source>
</evidence>
<gene>
    <name evidence="3" type="ORF">R1sor_015364</name>
</gene>
<comment type="caution">
    <text evidence="3">The sequence shown here is derived from an EMBL/GenBank/DDBJ whole genome shotgun (WGS) entry which is preliminary data.</text>
</comment>
<keyword evidence="4" id="KW-1185">Reference proteome</keyword>
<evidence type="ECO:0000313" key="4">
    <source>
        <dbReference type="Proteomes" id="UP001633002"/>
    </source>
</evidence>
<feature type="compositionally biased region" description="Acidic residues" evidence="1">
    <location>
        <begin position="111"/>
        <end position="131"/>
    </location>
</feature>
<evidence type="ECO:0000259" key="2">
    <source>
        <dbReference type="Pfam" id="PF07727"/>
    </source>
</evidence>
<reference evidence="3 4" key="1">
    <citation type="submission" date="2024-09" db="EMBL/GenBank/DDBJ databases">
        <title>Chromosome-scale assembly of Riccia sorocarpa.</title>
        <authorList>
            <person name="Paukszto L."/>
        </authorList>
    </citation>
    <scope>NUCLEOTIDE SEQUENCE [LARGE SCALE GENOMIC DNA]</scope>
    <source>
        <strain evidence="3">LP-2024</strain>
        <tissue evidence="3">Aerial parts of the thallus</tissue>
    </source>
</reference>
<feature type="region of interest" description="Disordered" evidence="1">
    <location>
        <begin position="83"/>
        <end position="167"/>
    </location>
</feature>